<sequence>MAQQEFYNELQKLQIKMSDHRRQQASLKNQEMLKTHEMKSAELTIHDIEETKPEACYVAVGKAYYMKSNDAIVDKLKTKVQKLTNELTVVGNSKTYVEKQISATESALTELIKATPQARP</sequence>
<reference evidence="4" key="1">
    <citation type="submission" date="2021-05" db="EMBL/GenBank/DDBJ databases">
        <title>A free-living protist that lacks canonical eukaryotic 1 DNA replication and segregation systems.</title>
        <authorList>
            <person name="Salas-Leiva D.E."/>
            <person name="Tromer E.C."/>
            <person name="Curtis B.A."/>
            <person name="Jerlstrom-Hultqvist J."/>
            <person name="Kolisko M."/>
            <person name="Yi Z."/>
            <person name="Salas-Leiva J.S."/>
            <person name="Gallot-Lavallee L."/>
            <person name="Kops G.J.P.L."/>
            <person name="Archibald J.M."/>
            <person name="Simpson A.G.B."/>
            <person name="Roger A.J."/>
        </authorList>
    </citation>
    <scope>NUCLEOTIDE SEQUENCE</scope>
    <source>
        <strain evidence="4">BICM</strain>
    </source>
</reference>
<dbReference type="AlphaFoldDB" id="A0A8J6BCA6"/>
<comment type="similarity">
    <text evidence="1">Belongs to the prefoldin subunit beta family.</text>
</comment>
<keyword evidence="2" id="KW-0143">Chaperone</keyword>
<protein>
    <recommendedName>
        <fullName evidence="6">Prefoldin subunit 1</fullName>
    </recommendedName>
</protein>
<dbReference type="GO" id="GO:0016272">
    <property type="term" value="C:prefoldin complex"/>
    <property type="evidence" value="ECO:0007669"/>
    <property type="project" value="InterPro"/>
</dbReference>
<evidence type="ECO:0000256" key="3">
    <source>
        <dbReference type="SAM" id="Coils"/>
    </source>
</evidence>
<dbReference type="Pfam" id="PF01920">
    <property type="entry name" value="Prefoldin_2"/>
    <property type="match status" value="1"/>
</dbReference>
<dbReference type="EMBL" id="JAHDYR010000003">
    <property type="protein sequence ID" value="KAG9397247.1"/>
    <property type="molecule type" value="Genomic_DNA"/>
</dbReference>
<keyword evidence="3" id="KW-0175">Coiled coil</keyword>
<evidence type="ECO:0008006" key="6">
    <source>
        <dbReference type="Google" id="ProtNLM"/>
    </source>
</evidence>
<dbReference type="GO" id="GO:0005737">
    <property type="term" value="C:cytoplasm"/>
    <property type="evidence" value="ECO:0007669"/>
    <property type="project" value="TreeGrafter"/>
</dbReference>
<name>A0A8J6BCA6_9EUKA</name>
<dbReference type="SUPFAM" id="SSF46579">
    <property type="entry name" value="Prefoldin"/>
    <property type="match status" value="1"/>
</dbReference>
<evidence type="ECO:0000313" key="5">
    <source>
        <dbReference type="Proteomes" id="UP000717585"/>
    </source>
</evidence>
<dbReference type="InterPro" id="IPR002777">
    <property type="entry name" value="PFD_beta-like"/>
</dbReference>
<dbReference type="InterPro" id="IPR009053">
    <property type="entry name" value="Prefoldin"/>
</dbReference>
<dbReference type="Proteomes" id="UP000717585">
    <property type="component" value="Unassembled WGS sequence"/>
</dbReference>
<dbReference type="Gene3D" id="1.10.287.370">
    <property type="match status" value="1"/>
</dbReference>
<dbReference type="PANTHER" id="PTHR20903">
    <property type="entry name" value="PREFOLDIN SUBUNIT 1-RELATED"/>
    <property type="match status" value="1"/>
</dbReference>
<evidence type="ECO:0000256" key="1">
    <source>
        <dbReference type="ARBA" id="ARBA00008045"/>
    </source>
</evidence>
<organism evidence="4 5">
    <name type="scientific">Carpediemonas membranifera</name>
    <dbReference type="NCBI Taxonomy" id="201153"/>
    <lineage>
        <taxon>Eukaryota</taxon>
        <taxon>Metamonada</taxon>
        <taxon>Carpediemonas-like organisms</taxon>
        <taxon>Carpediemonas</taxon>
    </lineage>
</organism>
<comment type="caution">
    <text evidence="4">The sequence shown here is derived from an EMBL/GenBank/DDBJ whole genome shotgun (WGS) entry which is preliminary data.</text>
</comment>
<feature type="coiled-coil region" evidence="3">
    <location>
        <begin position="3"/>
        <end position="30"/>
    </location>
</feature>
<gene>
    <name evidence="4" type="ORF">J8273_1162</name>
</gene>
<dbReference type="GO" id="GO:0051082">
    <property type="term" value="F:unfolded protein binding"/>
    <property type="evidence" value="ECO:0007669"/>
    <property type="project" value="InterPro"/>
</dbReference>
<evidence type="ECO:0000256" key="2">
    <source>
        <dbReference type="ARBA" id="ARBA00023186"/>
    </source>
</evidence>
<evidence type="ECO:0000313" key="4">
    <source>
        <dbReference type="EMBL" id="KAG9397247.1"/>
    </source>
</evidence>
<keyword evidence="5" id="KW-1185">Reference proteome</keyword>
<dbReference type="GO" id="GO:0044183">
    <property type="term" value="F:protein folding chaperone"/>
    <property type="evidence" value="ECO:0007669"/>
    <property type="project" value="TreeGrafter"/>
</dbReference>
<dbReference type="PANTHER" id="PTHR20903:SF0">
    <property type="entry name" value="PREFOLDIN SUBUNIT 1"/>
    <property type="match status" value="1"/>
</dbReference>
<proteinExistence type="inferred from homology"/>
<accession>A0A8J6BCA6</accession>